<organism evidence="2">
    <name type="scientific">Octopus bimaculoides</name>
    <name type="common">California two-spotted octopus</name>
    <dbReference type="NCBI Taxonomy" id="37653"/>
    <lineage>
        <taxon>Eukaryota</taxon>
        <taxon>Metazoa</taxon>
        <taxon>Spiralia</taxon>
        <taxon>Lophotrochozoa</taxon>
        <taxon>Mollusca</taxon>
        <taxon>Cephalopoda</taxon>
        <taxon>Coleoidea</taxon>
        <taxon>Octopodiformes</taxon>
        <taxon>Octopoda</taxon>
        <taxon>Incirrata</taxon>
        <taxon>Octopodidae</taxon>
        <taxon>Octopus</taxon>
    </lineage>
</organism>
<evidence type="ECO:0000313" key="2">
    <source>
        <dbReference type="EMBL" id="KOF74641.1"/>
    </source>
</evidence>
<keyword evidence="1" id="KW-0812">Transmembrane</keyword>
<accession>A0A0L8GC98</accession>
<dbReference type="Gene3D" id="1.20.1070.10">
    <property type="entry name" value="Rhodopsin 7-helix transmembrane proteins"/>
    <property type="match status" value="1"/>
</dbReference>
<keyword evidence="1" id="KW-1133">Transmembrane helix</keyword>
<reference evidence="2" key="1">
    <citation type="submission" date="2015-07" db="EMBL/GenBank/DDBJ databases">
        <title>MeaNS - Measles Nucleotide Surveillance Program.</title>
        <authorList>
            <person name="Tran T."/>
            <person name="Druce J."/>
        </authorList>
    </citation>
    <scope>NUCLEOTIDE SEQUENCE</scope>
    <source>
        <strain evidence="2">UCB-OBI-ISO-001</strain>
        <tissue evidence="2">Gonad</tissue>
    </source>
</reference>
<proteinExistence type="predicted"/>
<name>A0A0L8GC98_OCTBM</name>
<sequence length="69" mass="7824">MPNNAMHQTVSSTILILTAVAYINNCVNFLSYVITRKVFRENLKQVCIRKPTGIQQRSYTLPNRPNATA</sequence>
<dbReference type="AlphaFoldDB" id="A0A0L8GC98"/>
<evidence type="ECO:0000256" key="1">
    <source>
        <dbReference type="SAM" id="Phobius"/>
    </source>
</evidence>
<gene>
    <name evidence="2" type="ORF">OCBIM_22035835mg</name>
</gene>
<feature type="transmembrane region" description="Helical" evidence="1">
    <location>
        <begin position="12"/>
        <end position="34"/>
    </location>
</feature>
<keyword evidence="1" id="KW-0472">Membrane</keyword>
<dbReference type="EMBL" id="KQ422573">
    <property type="protein sequence ID" value="KOF74641.1"/>
    <property type="molecule type" value="Genomic_DNA"/>
</dbReference>
<protein>
    <submittedName>
        <fullName evidence="2">Uncharacterized protein</fullName>
    </submittedName>
</protein>